<dbReference type="Proteomes" id="UP000321389">
    <property type="component" value="Chromosome"/>
</dbReference>
<organism evidence="1 2">
    <name type="scientific">Nitratireductor mangrovi</name>
    <dbReference type="NCBI Taxonomy" id="2599600"/>
    <lineage>
        <taxon>Bacteria</taxon>
        <taxon>Pseudomonadati</taxon>
        <taxon>Pseudomonadota</taxon>
        <taxon>Alphaproteobacteria</taxon>
        <taxon>Hyphomicrobiales</taxon>
        <taxon>Phyllobacteriaceae</taxon>
        <taxon>Nitratireductor</taxon>
    </lineage>
</organism>
<sequence length="116" mass="13306">MIRLKRIYEPAEDGDGTRVLVDRVWPRGVSKAKAALDLWLPDIGPSTQLRKWFGHDPARWAEFRTRYRRELSAKRDLVEALLVKARAGPLTLVYSAKDERHNQAVVIRELLEEGGS</sequence>
<evidence type="ECO:0000313" key="2">
    <source>
        <dbReference type="Proteomes" id="UP000321389"/>
    </source>
</evidence>
<name>A0A5B8KUS6_9HYPH</name>
<dbReference type="PANTHER" id="PTHR36849">
    <property type="entry name" value="CYTOPLASMIC PROTEIN-RELATED"/>
    <property type="match status" value="1"/>
</dbReference>
<reference evidence="1" key="1">
    <citation type="submission" date="2020-04" db="EMBL/GenBank/DDBJ databases">
        <title>Nitratireductor sp. nov. isolated from mangrove soil.</title>
        <authorList>
            <person name="Ye Y."/>
        </authorList>
    </citation>
    <scope>NUCLEOTIDE SEQUENCE</scope>
    <source>
        <strain evidence="1">SY7</strain>
    </source>
</reference>
<dbReference type="OrthoDB" id="9790745at2"/>
<keyword evidence="2" id="KW-1185">Reference proteome</keyword>
<proteinExistence type="predicted"/>
<dbReference type="PANTHER" id="PTHR36849:SF1">
    <property type="entry name" value="CYTOPLASMIC PROTEIN"/>
    <property type="match status" value="1"/>
</dbReference>
<protein>
    <submittedName>
        <fullName evidence="1">DUF488 domain-containing protein</fullName>
    </submittedName>
</protein>
<gene>
    <name evidence="1" type="ORF">FQ775_02265</name>
</gene>
<dbReference type="RefSeq" id="WP_146297938.1">
    <property type="nucleotide sequence ID" value="NZ_CP042301.2"/>
</dbReference>
<dbReference type="KEGG" id="niy:FQ775_02265"/>
<dbReference type="EMBL" id="CP042301">
    <property type="protein sequence ID" value="QDY99288.1"/>
    <property type="molecule type" value="Genomic_DNA"/>
</dbReference>
<dbReference type="AlphaFoldDB" id="A0A5B8KUS6"/>
<dbReference type="Pfam" id="PF22752">
    <property type="entry name" value="DUF488-N3i"/>
    <property type="match status" value="1"/>
</dbReference>
<accession>A0A5B8KUS6</accession>
<evidence type="ECO:0000313" key="1">
    <source>
        <dbReference type="EMBL" id="QDY99288.1"/>
    </source>
</evidence>
<dbReference type="InterPro" id="IPR052552">
    <property type="entry name" value="YeaO-like"/>
</dbReference>